<dbReference type="Proteomes" id="UP000015101">
    <property type="component" value="Unassembled WGS sequence"/>
</dbReference>
<gene>
    <name evidence="16" type="primary">20216059</name>
    <name evidence="15" type="ORF">HELRODRAFT_82362</name>
</gene>
<dbReference type="EMBL" id="AMQM01005151">
    <property type="status" value="NOT_ANNOTATED_CDS"/>
    <property type="molecule type" value="Genomic_DNA"/>
</dbReference>
<dbReference type="EnsemblMetazoa" id="HelroT82362">
    <property type="protein sequence ID" value="HelroP82362"/>
    <property type="gene ID" value="HelroG82362"/>
</dbReference>
<dbReference type="SUPFAM" id="SSF46689">
    <property type="entry name" value="Homeodomain-like"/>
    <property type="match status" value="1"/>
</dbReference>
<dbReference type="OMA" id="SCIVCEV"/>
<dbReference type="PROSITE" id="PS50071">
    <property type="entry name" value="HOMEOBOX_2"/>
    <property type="match status" value="1"/>
</dbReference>
<evidence type="ECO:0000256" key="8">
    <source>
        <dbReference type="ARBA" id="ARBA00023242"/>
    </source>
</evidence>
<dbReference type="STRING" id="6412.T1G4R1"/>
<dbReference type="Pfam" id="PF00046">
    <property type="entry name" value="Homeodomain"/>
    <property type="match status" value="1"/>
</dbReference>
<evidence type="ECO:0000256" key="6">
    <source>
        <dbReference type="ARBA" id="ARBA00023125"/>
    </source>
</evidence>
<dbReference type="eggNOG" id="KOG0490">
    <property type="taxonomic scope" value="Eukaryota"/>
</dbReference>
<dbReference type="KEGG" id="hro:HELRODRAFT_82362"/>
<dbReference type="PANTHER" id="PTHR24208">
    <property type="entry name" value="LIM/HOMEOBOX PROTEIN LHX"/>
    <property type="match status" value="1"/>
</dbReference>
<dbReference type="CDD" id="cd00086">
    <property type="entry name" value="homeodomain"/>
    <property type="match status" value="1"/>
</dbReference>
<dbReference type="PANTHER" id="PTHR24208:SF105">
    <property type="entry name" value="DLIM1"/>
    <property type="match status" value="1"/>
</dbReference>
<dbReference type="PROSITE" id="PS00027">
    <property type="entry name" value="HOMEOBOX_1"/>
    <property type="match status" value="1"/>
</dbReference>
<comment type="subcellular location">
    <subcellularLocation>
        <location evidence="1 9 11">Nucleus</location>
    </subcellularLocation>
</comment>
<dbReference type="InterPro" id="IPR009057">
    <property type="entry name" value="Homeodomain-like_sf"/>
</dbReference>
<evidence type="ECO:0000259" key="13">
    <source>
        <dbReference type="PROSITE" id="PS50023"/>
    </source>
</evidence>
<reference evidence="17" key="1">
    <citation type="submission" date="2012-12" db="EMBL/GenBank/DDBJ databases">
        <authorList>
            <person name="Hellsten U."/>
            <person name="Grimwood J."/>
            <person name="Chapman J.A."/>
            <person name="Shapiro H."/>
            <person name="Aerts A."/>
            <person name="Otillar R.P."/>
            <person name="Terry A.Y."/>
            <person name="Boore J.L."/>
            <person name="Simakov O."/>
            <person name="Marletaz F."/>
            <person name="Cho S.-J."/>
            <person name="Edsinger-Gonzales E."/>
            <person name="Havlak P."/>
            <person name="Kuo D.-H."/>
            <person name="Larsson T."/>
            <person name="Lv J."/>
            <person name="Arendt D."/>
            <person name="Savage R."/>
            <person name="Osoegawa K."/>
            <person name="de Jong P."/>
            <person name="Lindberg D.R."/>
            <person name="Seaver E.C."/>
            <person name="Weisblat D.A."/>
            <person name="Putnam N.H."/>
            <person name="Grigoriev I.V."/>
            <person name="Rokhsar D.S."/>
        </authorList>
    </citation>
    <scope>NUCLEOTIDE SEQUENCE</scope>
</reference>
<accession>T1G4R1</accession>
<organism evidence="16 17">
    <name type="scientific">Helobdella robusta</name>
    <name type="common">Californian leech</name>
    <dbReference type="NCBI Taxonomy" id="6412"/>
    <lineage>
        <taxon>Eukaryota</taxon>
        <taxon>Metazoa</taxon>
        <taxon>Spiralia</taxon>
        <taxon>Lophotrochozoa</taxon>
        <taxon>Annelida</taxon>
        <taxon>Clitellata</taxon>
        <taxon>Hirudinea</taxon>
        <taxon>Rhynchobdellida</taxon>
        <taxon>Glossiphoniidae</taxon>
        <taxon>Helobdella</taxon>
    </lineage>
</organism>
<dbReference type="InterPro" id="IPR001781">
    <property type="entry name" value="Znf_LIM"/>
</dbReference>
<keyword evidence="2 10" id="KW-0479">Metal-binding</keyword>
<dbReference type="OrthoDB" id="10068367at2759"/>
<dbReference type="GO" id="GO:0046872">
    <property type="term" value="F:metal ion binding"/>
    <property type="evidence" value="ECO:0007669"/>
    <property type="project" value="UniProtKB-KW"/>
</dbReference>
<dbReference type="FunFam" id="2.10.110.10:FF:000224">
    <property type="entry name" value="transcription factor protein"/>
    <property type="match status" value="1"/>
</dbReference>
<evidence type="ECO:0000259" key="14">
    <source>
        <dbReference type="PROSITE" id="PS50071"/>
    </source>
</evidence>
<feature type="region of interest" description="Disordered" evidence="12">
    <location>
        <begin position="133"/>
        <end position="189"/>
    </location>
</feature>
<evidence type="ECO:0000256" key="2">
    <source>
        <dbReference type="ARBA" id="ARBA00022723"/>
    </source>
</evidence>
<dbReference type="CTD" id="20216059"/>
<dbReference type="GO" id="GO:0005634">
    <property type="term" value="C:nucleus"/>
    <property type="evidence" value="ECO:0000318"/>
    <property type="project" value="GO_Central"/>
</dbReference>
<evidence type="ECO:0000256" key="9">
    <source>
        <dbReference type="PROSITE-ProRule" id="PRU00108"/>
    </source>
</evidence>
<keyword evidence="5 10" id="KW-0440">LIM domain</keyword>
<keyword evidence="17" id="KW-1185">Reference proteome</keyword>
<dbReference type="Gene3D" id="2.10.110.10">
    <property type="entry name" value="Cysteine Rich Protein"/>
    <property type="match status" value="2"/>
</dbReference>
<evidence type="ECO:0000256" key="12">
    <source>
        <dbReference type="SAM" id="MobiDB-lite"/>
    </source>
</evidence>
<dbReference type="GeneID" id="20216059"/>
<evidence type="ECO:0000256" key="10">
    <source>
        <dbReference type="PROSITE-ProRule" id="PRU00125"/>
    </source>
</evidence>
<dbReference type="GO" id="GO:0006357">
    <property type="term" value="P:regulation of transcription by RNA polymerase II"/>
    <property type="evidence" value="ECO:0000318"/>
    <property type="project" value="GO_Central"/>
</dbReference>
<evidence type="ECO:0000313" key="16">
    <source>
        <dbReference type="EnsemblMetazoa" id="HelroP82362"/>
    </source>
</evidence>
<keyword evidence="4 10" id="KW-0862">Zinc</keyword>
<dbReference type="EMBL" id="KB096830">
    <property type="protein sequence ID" value="ESO01083.1"/>
    <property type="molecule type" value="Genomic_DNA"/>
</dbReference>
<dbReference type="GO" id="GO:0000977">
    <property type="term" value="F:RNA polymerase II transcription regulatory region sequence-specific DNA binding"/>
    <property type="evidence" value="ECO:0000318"/>
    <property type="project" value="GO_Central"/>
</dbReference>
<evidence type="ECO:0000256" key="5">
    <source>
        <dbReference type="ARBA" id="ARBA00023038"/>
    </source>
</evidence>
<dbReference type="PROSITE" id="PS50023">
    <property type="entry name" value="LIM_DOMAIN_2"/>
    <property type="match status" value="2"/>
</dbReference>
<dbReference type="AlphaFoldDB" id="T1G4R1"/>
<evidence type="ECO:0000256" key="11">
    <source>
        <dbReference type="RuleBase" id="RU000682"/>
    </source>
</evidence>
<evidence type="ECO:0000313" key="15">
    <source>
        <dbReference type="EMBL" id="ESO01083.1"/>
    </source>
</evidence>
<dbReference type="SMART" id="SM00389">
    <property type="entry name" value="HOX"/>
    <property type="match status" value="1"/>
</dbReference>
<dbReference type="FunFam" id="1.10.10.60:FF:000621">
    <property type="entry name" value="Lhx1/5 LIM homeobox protein"/>
    <property type="match status" value="1"/>
</dbReference>
<dbReference type="InParanoid" id="T1G4R1"/>
<feature type="compositionally biased region" description="Polar residues" evidence="12">
    <location>
        <begin position="133"/>
        <end position="142"/>
    </location>
</feature>
<reference evidence="15 17" key="2">
    <citation type="journal article" date="2013" name="Nature">
        <title>Insights into bilaterian evolution from three spiralian genomes.</title>
        <authorList>
            <person name="Simakov O."/>
            <person name="Marletaz F."/>
            <person name="Cho S.J."/>
            <person name="Edsinger-Gonzales E."/>
            <person name="Havlak P."/>
            <person name="Hellsten U."/>
            <person name="Kuo D.H."/>
            <person name="Larsson T."/>
            <person name="Lv J."/>
            <person name="Arendt D."/>
            <person name="Savage R."/>
            <person name="Osoegawa K."/>
            <person name="de Jong P."/>
            <person name="Grimwood J."/>
            <person name="Chapman J.A."/>
            <person name="Shapiro H."/>
            <person name="Aerts A."/>
            <person name="Otillar R.P."/>
            <person name="Terry A.Y."/>
            <person name="Boore J.L."/>
            <person name="Grigoriev I.V."/>
            <person name="Lindberg D.R."/>
            <person name="Seaver E.C."/>
            <person name="Weisblat D.A."/>
            <person name="Putnam N.H."/>
            <person name="Rokhsar D.S."/>
        </authorList>
    </citation>
    <scope>NUCLEOTIDE SEQUENCE</scope>
</reference>
<dbReference type="InterPro" id="IPR050453">
    <property type="entry name" value="LIM_Homeobox_TF"/>
</dbReference>
<dbReference type="Gene3D" id="1.10.10.60">
    <property type="entry name" value="Homeodomain-like"/>
    <property type="match status" value="1"/>
</dbReference>
<dbReference type="SUPFAM" id="SSF57716">
    <property type="entry name" value="Glucocorticoid receptor-like (DNA-binding domain)"/>
    <property type="match status" value="2"/>
</dbReference>
<protein>
    <submittedName>
        <fullName evidence="15 16">Uncharacterized protein</fullName>
    </submittedName>
</protein>
<evidence type="ECO:0000256" key="3">
    <source>
        <dbReference type="ARBA" id="ARBA00022737"/>
    </source>
</evidence>
<dbReference type="GO" id="GO:0000981">
    <property type="term" value="F:DNA-binding transcription factor activity, RNA polymerase II-specific"/>
    <property type="evidence" value="ECO:0000318"/>
    <property type="project" value="GO_Central"/>
</dbReference>
<dbReference type="HOGENOM" id="CLU_027802_2_1_1"/>
<dbReference type="InterPro" id="IPR017970">
    <property type="entry name" value="Homeobox_CS"/>
</dbReference>
<feature type="DNA-binding region" description="Homeobox" evidence="9">
    <location>
        <begin position="185"/>
        <end position="244"/>
    </location>
</feature>
<feature type="domain" description="Homeobox" evidence="14">
    <location>
        <begin position="183"/>
        <end position="243"/>
    </location>
</feature>
<dbReference type="SMART" id="SM00132">
    <property type="entry name" value="LIM"/>
    <property type="match status" value="2"/>
</dbReference>
<dbReference type="Pfam" id="PF00412">
    <property type="entry name" value="LIM"/>
    <property type="match status" value="2"/>
</dbReference>
<dbReference type="RefSeq" id="XP_009020795.1">
    <property type="nucleotide sequence ID" value="XM_009022547.1"/>
</dbReference>
<feature type="compositionally biased region" description="Acidic residues" evidence="12">
    <location>
        <begin position="150"/>
        <end position="164"/>
    </location>
</feature>
<evidence type="ECO:0000313" key="17">
    <source>
        <dbReference type="Proteomes" id="UP000015101"/>
    </source>
</evidence>
<keyword evidence="6 9" id="KW-0238">DNA-binding</keyword>
<evidence type="ECO:0000256" key="7">
    <source>
        <dbReference type="ARBA" id="ARBA00023155"/>
    </source>
</evidence>
<feature type="domain" description="LIM zinc-binding" evidence="13">
    <location>
        <begin position="65"/>
        <end position="127"/>
    </location>
</feature>
<feature type="domain" description="LIM zinc-binding" evidence="13">
    <location>
        <begin position="5"/>
        <end position="64"/>
    </location>
</feature>
<keyword evidence="7 9" id="KW-0371">Homeobox</keyword>
<keyword evidence="8 9" id="KW-0539">Nucleus</keyword>
<keyword evidence="3" id="KW-0677">Repeat</keyword>
<dbReference type="GO" id="GO:0030182">
    <property type="term" value="P:neuron differentiation"/>
    <property type="evidence" value="ECO:0000318"/>
    <property type="project" value="GO_Central"/>
</dbReference>
<proteinExistence type="predicted"/>
<sequence>MIVSTTCSSCNKPILDRYVCFILDRPWHSECLSCCVCRVHLTQSCYQNNGKLYCKFDFYRLTSTKCVTCHQVIGPTDLVRKIDHWLYHVTCFACNSCRRPIQTRDDFSVSERGRLMCREDYVRNFLVEDSGVSYSDSATKQPQEPHDNDNADDYDCDDDDENESDVANGKGENPCSGQGILGAKRRGPRTTIKAKQLETLKTAFASTPKPTRHIREQLAQDTGLNMRVIQVWFQNRRSKERRLKQLSALGARRQYYRNPRKMRMMRVAGDGDDVTGRQPSHVTEVFHPGYFTGAGMFCYLIDRRSV</sequence>
<evidence type="ECO:0000256" key="1">
    <source>
        <dbReference type="ARBA" id="ARBA00004123"/>
    </source>
</evidence>
<dbReference type="PROSITE" id="PS00478">
    <property type="entry name" value="LIM_DOMAIN_1"/>
    <property type="match status" value="2"/>
</dbReference>
<evidence type="ECO:0000256" key="4">
    <source>
        <dbReference type="ARBA" id="ARBA00022833"/>
    </source>
</evidence>
<dbReference type="InterPro" id="IPR001356">
    <property type="entry name" value="HD"/>
</dbReference>
<name>T1G4R1_HELRO</name>
<reference evidence="16" key="3">
    <citation type="submission" date="2015-06" db="UniProtKB">
        <authorList>
            <consortium name="EnsemblMetazoa"/>
        </authorList>
    </citation>
    <scope>IDENTIFICATION</scope>
</reference>